<evidence type="ECO:0000259" key="1">
    <source>
        <dbReference type="PROSITE" id="PS50222"/>
    </source>
</evidence>
<name>A0A1H9GYN8_9PSEU</name>
<dbReference type="InterPro" id="IPR018247">
    <property type="entry name" value="EF_Hand_1_Ca_BS"/>
</dbReference>
<keyword evidence="3" id="KW-1185">Reference proteome</keyword>
<accession>A0A1H9GYN8</accession>
<organism evidence="2 3">
    <name type="scientific">Lentzea albida</name>
    <dbReference type="NCBI Taxonomy" id="65499"/>
    <lineage>
        <taxon>Bacteria</taxon>
        <taxon>Bacillati</taxon>
        <taxon>Actinomycetota</taxon>
        <taxon>Actinomycetes</taxon>
        <taxon>Pseudonocardiales</taxon>
        <taxon>Pseudonocardiaceae</taxon>
        <taxon>Lentzea</taxon>
    </lineage>
</organism>
<gene>
    <name evidence="2" type="ORF">SAMN04488000_103326</name>
</gene>
<dbReference type="OrthoDB" id="7356823at2"/>
<dbReference type="InterPro" id="IPR011992">
    <property type="entry name" value="EF-hand-dom_pair"/>
</dbReference>
<dbReference type="GO" id="GO:0005509">
    <property type="term" value="F:calcium ion binding"/>
    <property type="evidence" value="ECO:0007669"/>
    <property type="project" value="InterPro"/>
</dbReference>
<feature type="domain" description="EF-hand" evidence="1">
    <location>
        <begin position="128"/>
        <end position="154"/>
    </location>
</feature>
<dbReference type="Pfam" id="PF13833">
    <property type="entry name" value="EF-hand_8"/>
    <property type="match status" value="1"/>
</dbReference>
<dbReference type="SMART" id="SM00054">
    <property type="entry name" value="EFh"/>
    <property type="match status" value="3"/>
</dbReference>
<dbReference type="Gene3D" id="1.10.238.10">
    <property type="entry name" value="EF-hand"/>
    <property type="match status" value="1"/>
</dbReference>
<feature type="domain" description="EF-hand" evidence="1">
    <location>
        <begin position="5"/>
        <end position="40"/>
    </location>
</feature>
<dbReference type="STRING" id="65499.SAMN04488000_103326"/>
<feature type="domain" description="EF-hand" evidence="1">
    <location>
        <begin position="87"/>
        <end position="122"/>
    </location>
</feature>
<dbReference type="Proteomes" id="UP000199503">
    <property type="component" value="Unassembled WGS sequence"/>
</dbReference>
<sequence>MASEFQRSKVDLVFGAMDVTGDGYLTEEDFRLLAGRWASLRGSDEELLSTVMLGWWNTLQLAAGGAERVTLDDVLNVVDVLPGNIEPVLGTADAMFGAVDSDGDDYVSEDEYRVMIEAWLGREGRTDFTVLDLDGDGRLSRNEFTTLWAEFWAGDDPDAAGSYVFGPVRTA</sequence>
<proteinExistence type="predicted"/>
<dbReference type="PROSITE" id="PS00018">
    <property type="entry name" value="EF_HAND_1"/>
    <property type="match status" value="2"/>
</dbReference>
<dbReference type="EMBL" id="FOFV01000003">
    <property type="protein sequence ID" value="SEQ55165.1"/>
    <property type="molecule type" value="Genomic_DNA"/>
</dbReference>
<dbReference type="RefSeq" id="WP_089913504.1">
    <property type="nucleotide sequence ID" value="NZ_FOFV01000003.1"/>
</dbReference>
<dbReference type="SUPFAM" id="SSF47473">
    <property type="entry name" value="EF-hand"/>
    <property type="match status" value="1"/>
</dbReference>
<dbReference type="PROSITE" id="PS50222">
    <property type="entry name" value="EF_HAND_2"/>
    <property type="match status" value="3"/>
</dbReference>
<evidence type="ECO:0000313" key="2">
    <source>
        <dbReference type="EMBL" id="SEQ55165.1"/>
    </source>
</evidence>
<dbReference type="Pfam" id="PF13202">
    <property type="entry name" value="EF-hand_5"/>
    <property type="match status" value="2"/>
</dbReference>
<dbReference type="InterPro" id="IPR002048">
    <property type="entry name" value="EF_hand_dom"/>
</dbReference>
<dbReference type="AlphaFoldDB" id="A0A1H9GYN8"/>
<reference evidence="3" key="1">
    <citation type="submission" date="2016-10" db="EMBL/GenBank/DDBJ databases">
        <authorList>
            <person name="Varghese N."/>
            <person name="Submissions S."/>
        </authorList>
    </citation>
    <scope>NUCLEOTIDE SEQUENCE [LARGE SCALE GENOMIC DNA]</scope>
    <source>
        <strain evidence="3">DSM 44437</strain>
    </source>
</reference>
<evidence type="ECO:0000313" key="3">
    <source>
        <dbReference type="Proteomes" id="UP000199503"/>
    </source>
</evidence>
<protein>
    <submittedName>
        <fullName evidence="2">EF hand</fullName>
    </submittedName>
</protein>